<evidence type="ECO:0000313" key="2">
    <source>
        <dbReference type="Proteomes" id="UP001231649"/>
    </source>
</evidence>
<protein>
    <submittedName>
        <fullName evidence="1">Uncharacterized protein</fullName>
    </submittedName>
</protein>
<sequence>MNDEEKAAKKGEHKAHLQRKVQARRHRDEAKKLALDDEIHFAEYDMEAICHIPTSSSKKIFYKRRLPVYNCTLLDFGKEKREVTCYCWNEGVGNKGANEVGSSLFKYMTEKADGKPITFMSDTCASQCRNMYISALMLYCVAFLDIPEINQKYFEPGHSQMEVDNIHATIELAKKSVPIFDPSSYFTIIRTASRRNPYKVQEMGQEDFYDLKKLKTVMIKNCKTDTDEETVNWLKIKWLQYRKDDPEYIYFKYDLDSRSFKKIKVFRRGKRATSSRVILQKAYSSPIAISVDKYNNLQELCRSGVIPSTYHDFYSNLKVDHE</sequence>
<organism evidence="1 2">
    <name type="scientific">Mythimna loreyi</name>
    <dbReference type="NCBI Taxonomy" id="667449"/>
    <lineage>
        <taxon>Eukaryota</taxon>
        <taxon>Metazoa</taxon>
        <taxon>Ecdysozoa</taxon>
        <taxon>Arthropoda</taxon>
        <taxon>Hexapoda</taxon>
        <taxon>Insecta</taxon>
        <taxon>Pterygota</taxon>
        <taxon>Neoptera</taxon>
        <taxon>Endopterygota</taxon>
        <taxon>Lepidoptera</taxon>
        <taxon>Glossata</taxon>
        <taxon>Ditrysia</taxon>
        <taxon>Noctuoidea</taxon>
        <taxon>Noctuidae</taxon>
        <taxon>Noctuinae</taxon>
        <taxon>Hadenini</taxon>
        <taxon>Mythimna</taxon>
    </lineage>
</organism>
<dbReference type="Proteomes" id="UP001231649">
    <property type="component" value="Chromosome 32"/>
</dbReference>
<accession>A0ACC2Q1C5</accession>
<dbReference type="EMBL" id="CM056808">
    <property type="protein sequence ID" value="KAJ8704335.1"/>
    <property type="molecule type" value="Genomic_DNA"/>
</dbReference>
<comment type="caution">
    <text evidence="1">The sequence shown here is derived from an EMBL/GenBank/DDBJ whole genome shotgun (WGS) entry which is preliminary data.</text>
</comment>
<evidence type="ECO:0000313" key="1">
    <source>
        <dbReference type="EMBL" id="KAJ8704335.1"/>
    </source>
</evidence>
<reference evidence="1" key="1">
    <citation type="submission" date="2023-03" db="EMBL/GenBank/DDBJ databases">
        <title>Chromosome-level genomes of two armyworms, Mythimna separata and Mythimna loreyi, provide insights into the biosynthesis and reception of sex pheromones.</title>
        <authorList>
            <person name="Zhao H."/>
        </authorList>
    </citation>
    <scope>NUCLEOTIDE SEQUENCE</scope>
    <source>
        <strain evidence="1">BeijingLab</strain>
    </source>
</reference>
<keyword evidence="2" id="KW-1185">Reference proteome</keyword>
<name>A0ACC2Q1C5_9NEOP</name>
<proteinExistence type="predicted"/>
<gene>
    <name evidence="1" type="ORF">PYW08_013059</name>
</gene>